<feature type="region of interest" description="Disordered" evidence="1">
    <location>
        <begin position="30"/>
        <end position="76"/>
    </location>
</feature>
<proteinExistence type="predicted"/>
<feature type="compositionally biased region" description="Basic and acidic residues" evidence="1">
    <location>
        <begin position="54"/>
        <end position="76"/>
    </location>
</feature>
<protein>
    <submittedName>
        <fullName evidence="2">Uncharacterized protein</fullName>
    </submittedName>
</protein>
<name>A0A7S3B2M3_9EUKA</name>
<dbReference type="AlphaFoldDB" id="A0A7S3B2M3"/>
<organism evidence="2">
    <name type="scientific">Haptolina ericina</name>
    <dbReference type="NCBI Taxonomy" id="156174"/>
    <lineage>
        <taxon>Eukaryota</taxon>
        <taxon>Haptista</taxon>
        <taxon>Haptophyta</taxon>
        <taxon>Prymnesiophyceae</taxon>
        <taxon>Prymnesiales</taxon>
        <taxon>Prymnesiaceae</taxon>
        <taxon>Haptolina</taxon>
    </lineage>
</organism>
<evidence type="ECO:0000256" key="1">
    <source>
        <dbReference type="SAM" id="MobiDB-lite"/>
    </source>
</evidence>
<accession>A0A7S3B2M3</accession>
<sequence>MTPFSAGEFQLVLSDEAIASFAGMELRRKRGTGLPAARRGKPAFAQSLPEQEDEASHAVQQERREEKRKQERRYGSHAAEVRALEAMLNETFDRISHLERPVVWPSVPLRA</sequence>
<evidence type="ECO:0000313" key="2">
    <source>
        <dbReference type="EMBL" id="CAE0122807.1"/>
    </source>
</evidence>
<reference evidence="2" key="1">
    <citation type="submission" date="2021-01" db="EMBL/GenBank/DDBJ databases">
        <authorList>
            <person name="Corre E."/>
            <person name="Pelletier E."/>
            <person name="Niang G."/>
            <person name="Scheremetjew M."/>
            <person name="Finn R."/>
            <person name="Kale V."/>
            <person name="Holt S."/>
            <person name="Cochrane G."/>
            <person name="Meng A."/>
            <person name="Brown T."/>
            <person name="Cohen L."/>
        </authorList>
    </citation>
    <scope>NUCLEOTIDE SEQUENCE</scope>
    <source>
        <strain evidence="2">CCMP281</strain>
    </source>
</reference>
<dbReference type="EMBL" id="HBHX01042380">
    <property type="protein sequence ID" value="CAE0122807.1"/>
    <property type="molecule type" value="Transcribed_RNA"/>
</dbReference>
<gene>
    <name evidence="2" type="ORF">HERI1096_LOCUS23508</name>
</gene>